<dbReference type="RefSeq" id="WP_003082017.1">
    <property type="nucleotide sequence ID" value="NZ_AEUW02000001.1"/>
</dbReference>
<dbReference type="OrthoDB" id="95278at2"/>
<dbReference type="InterPro" id="IPR012543">
    <property type="entry name" value="DUF1694"/>
</dbReference>
<dbReference type="PIRSF" id="PIRSF034303">
    <property type="entry name" value="DUF1694"/>
    <property type="match status" value="1"/>
</dbReference>
<keyword evidence="2" id="KW-1185">Reference proteome</keyword>
<dbReference type="Proteomes" id="UP000003573">
    <property type="component" value="Unassembled WGS sequence"/>
</dbReference>
<evidence type="ECO:0000313" key="2">
    <source>
        <dbReference type="Proteomes" id="UP000003573"/>
    </source>
</evidence>
<evidence type="ECO:0000313" key="1">
    <source>
        <dbReference type="EMBL" id="EHJ53160.1"/>
    </source>
</evidence>
<dbReference type="SUPFAM" id="SSF160515">
    <property type="entry name" value="YueI-like"/>
    <property type="match status" value="1"/>
</dbReference>
<gene>
    <name evidence="1" type="ORF">STRMA_0413</name>
</gene>
<name>G5JYZ7_9STRE</name>
<dbReference type="eggNOG" id="COG5506">
    <property type="taxonomic scope" value="Bacteria"/>
</dbReference>
<evidence type="ECO:0008006" key="3">
    <source>
        <dbReference type="Google" id="ProtNLM"/>
    </source>
</evidence>
<sequence length="152" mass="17581">MVDLNQKILESACGEHQLNPDEQRKYFGTFKERVLLTILLKDAENSLILNHFSDILASIQANYPQEKVTVKISANLSLAKQMDYMKKAQQSGLTATIINDDKKRSPFGILIHTDKAENLKHTDVRLLYPQIFAEKTKEPKQKKSFWQKWFNS</sequence>
<accession>G5JYZ7</accession>
<organism evidence="1 2">
    <name type="scientific">Streptococcus macacae NCTC 11558</name>
    <dbReference type="NCBI Taxonomy" id="764298"/>
    <lineage>
        <taxon>Bacteria</taxon>
        <taxon>Bacillati</taxon>
        <taxon>Bacillota</taxon>
        <taxon>Bacilli</taxon>
        <taxon>Lactobacillales</taxon>
        <taxon>Streptococcaceae</taxon>
        <taxon>Streptococcus</taxon>
    </lineage>
</organism>
<dbReference type="STRING" id="764298.STRMA_0413"/>
<dbReference type="InterPro" id="IPR029064">
    <property type="entry name" value="Ribosomal_eL30-like_sf"/>
</dbReference>
<reference evidence="1 2" key="1">
    <citation type="journal article" date="2014" name="Int. J. Syst. Evol. Microbiol.">
        <title>Phylogenomics and the dynamic genome evolution of the genus Streptococcus.</title>
        <authorList>
            <consortium name="The Broad Institute Genome Sequencing Platform"/>
            <person name="Richards V.P."/>
            <person name="Palmer S.R."/>
            <person name="Pavinski Bitar P.D."/>
            <person name="Qin X."/>
            <person name="Weinstock G.M."/>
            <person name="Highlander S.K."/>
            <person name="Town C.D."/>
            <person name="Burne R.A."/>
            <person name="Stanhope M.J."/>
        </authorList>
    </citation>
    <scope>NUCLEOTIDE SEQUENCE [LARGE SCALE GENOMIC DNA]</scope>
    <source>
        <strain evidence="1 2">NCTC 11558</strain>
    </source>
</reference>
<dbReference type="Gene3D" id="3.30.1330.30">
    <property type="match status" value="1"/>
</dbReference>
<dbReference type="Pfam" id="PF07997">
    <property type="entry name" value="DUF1694"/>
    <property type="match status" value="1"/>
</dbReference>
<dbReference type="EMBL" id="AEUW02000001">
    <property type="protein sequence ID" value="EHJ53160.1"/>
    <property type="molecule type" value="Genomic_DNA"/>
</dbReference>
<dbReference type="AlphaFoldDB" id="G5JYZ7"/>
<protein>
    <recommendedName>
        <fullName evidence="3">DUF1694 domain-containing protein</fullName>
    </recommendedName>
</protein>
<proteinExistence type="predicted"/>
<comment type="caution">
    <text evidence="1">The sequence shown here is derived from an EMBL/GenBank/DDBJ whole genome shotgun (WGS) entry which is preliminary data.</text>
</comment>